<dbReference type="AlphaFoldDB" id="A0A399DUX1"/>
<sequence length="191" mass="21768">MKVLYVYANPKPRSFNSALLEAGLRALEDAGYEVELSDLYAMGFDPVLSAAEITGQMRPDARSEIEKLRRADRLILQFPDWWYGPPAVLKGWIDRVMAYGFAYDDTHEFETGFLRGKKGLVVMTVGYAADYYAAAPQRDLAHLLEPLHYGTFAFVGMQPLPPFIAYGPRYMSEEERKACLEAYARHLLEWL</sequence>
<dbReference type="InterPro" id="IPR029039">
    <property type="entry name" value="Flavoprotein-like_sf"/>
</dbReference>
<dbReference type="Gene3D" id="3.40.50.360">
    <property type="match status" value="1"/>
</dbReference>
<dbReference type="Pfam" id="PF02525">
    <property type="entry name" value="Flavodoxin_2"/>
    <property type="match status" value="1"/>
</dbReference>
<organism evidence="4 5">
    <name type="scientific">Calidithermus terrae</name>
    <dbReference type="NCBI Taxonomy" id="1408545"/>
    <lineage>
        <taxon>Bacteria</taxon>
        <taxon>Thermotogati</taxon>
        <taxon>Deinococcota</taxon>
        <taxon>Deinococci</taxon>
        <taxon>Thermales</taxon>
        <taxon>Thermaceae</taxon>
        <taxon>Calidithermus</taxon>
    </lineage>
</organism>
<dbReference type="InterPro" id="IPR051545">
    <property type="entry name" value="NAD(P)H_dehydrogenase_qn"/>
</dbReference>
<dbReference type="GO" id="GO:0003955">
    <property type="term" value="F:NAD(P)H dehydrogenase (quinone) activity"/>
    <property type="evidence" value="ECO:0007669"/>
    <property type="project" value="TreeGrafter"/>
</dbReference>
<dbReference type="EC" id="1.6.99.-" evidence="4"/>
<dbReference type="PANTHER" id="PTHR10204:SF34">
    <property type="entry name" value="NAD(P)H DEHYDROGENASE [QUINONE] 1 ISOFORM 1"/>
    <property type="match status" value="1"/>
</dbReference>
<evidence type="ECO:0000256" key="1">
    <source>
        <dbReference type="ARBA" id="ARBA00006252"/>
    </source>
</evidence>
<proteinExistence type="inferred from homology"/>
<evidence type="ECO:0000256" key="2">
    <source>
        <dbReference type="ARBA" id="ARBA00023002"/>
    </source>
</evidence>
<dbReference type="Proteomes" id="UP000265715">
    <property type="component" value="Unassembled WGS sequence"/>
</dbReference>
<reference evidence="4 5" key="1">
    <citation type="submission" date="2018-08" db="EMBL/GenBank/DDBJ databases">
        <title>Meiothermus terrae DSM 26712 genome sequencing project.</title>
        <authorList>
            <person name="Da Costa M.S."/>
            <person name="Albuquerque L."/>
            <person name="Raposo P."/>
            <person name="Froufe H.J.C."/>
            <person name="Barroso C.S."/>
            <person name="Egas C."/>
        </authorList>
    </citation>
    <scope>NUCLEOTIDE SEQUENCE [LARGE SCALE GENOMIC DNA]</scope>
    <source>
        <strain evidence="4 5">DSM 26712</strain>
    </source>
</reference>
<feature type="domain" description="Flavodoxin-like fold" evidence="3">
    <location>
        <begin position="1"/>
        <end position="187"/>
    </location>
</feature>
<comment type="caution">
    <text evidence="4">The sequence shown here is derived from an EMBL/GenBank/DDBJ whole genome shotgun (WGS) entry which is preliminary data.</text>
</comment>
<evidence type="ECO:0000313" key="4">
    <source>
        <dbReference type="EMBL" id="RIH75223.1"/>
    </source>
</evidence>
<dbReference type="PANTHER" id="PTHR10204">
    <property type="entry name" value="NAD P H OXIDOREDUCTASE-RELATED"/>
    <property type="match status" value="1"/>
</dbReference>
<keyword evidence="5" id="KW-1185">Reference proteome</keyword>
<keyword evidence="2 4" id="KW-0560">Oxidoreductase</keyword>
<dbReference type="OrthoDB" id="9798454at2"/>
<dbReference type="GO" id="GO:0005829">
    <property type="term" value="C:cytosol"/>
    <property type="evidence" value="ECO:0007669"/>
    <property type="project" value="TreeGrafter"/>
</dbReference>
<protein>
    <submittedName>
        <fullName evidence="4">General stress protein 14</fullName>
        <ecNumber evidence="4">1.6.99.-</ecNumber>
    </submittedName>
</protein>
<evidence type="ECO:0000313" key="5">
    <source>
        <dbReference type="Proteomes" id="UP000265715"/>
    </source>
</evidence>
<dbReference type="RefSeq" id="WP_119316815.1">
    <property type="nucleotide sequence ID" value="NZ_QXDL01000367.1"/>
</dbReference>
<dbReference type="EMBL" id="QXDL01000367">
    <property type="protein sequence ID" value="RIH75223.1"/>
    <property type="molecule type" value="Genomic_DNA"/>
</dbReference>
<evidence type="ECO:0000259" key="3">
    <source>
        <dbReference type="Pfam" id="PF02525"/>
    </source>
</evidence>
<dbReference type="SUPFAM" id="SSF52218">
    <property type="entry name" value="Flavoproteins"/>
    <property type="match status" value="1"/>
</dbReference>
<name>A0A399DUX1_9DEIN</name>
<accession>A0A399DUX1</accession>
<dbReference type="InterPro" id="IPR003680">
    <property type="entry name" value="Flavodoxin_fold"/>
</dbReference>
<comment type="similarity">
    <text evidence="1">Belongs to the NAD(P)H dehydrogenase (quinone) family.</text>
</comment>
<gene>
    <name evidence="4" type="primary">ywrO</name>
    <name evidence="4" type="ORF">Mterra_04003</name>
</gene>